<dbReference type="Gene3D" id="2.60.40.790">
    <property type="match status" value="2"/>
</dbReference>
<dbReference type="AlphaFoldDB" id="A0A7S8X7L8"/>
<protein>
    <submittedName>
        <fullName evidence="5">Heat shock protein 20</fullName>
    </submittedName>
</protein>
<name>A0A7S8X7L8_9BIVA</name>
<dbReference type="CDD" id="cd06526">
    <property type="entry name" value="metazoan_ACD"/>
    <property type="match status" value="2"/>
</dbReference>
<dbReference type="InterPro" id="IPR001436">
    <property type="entry name" value="Alpha-crystallin/sHSP_animal"/>
</dbReference>
<organism evidence="5">
    <name type="scientific">Magallana angulata</name>
    <dbReference type="NCBI Taxonomy" id="2784310"/>
    <lineage>
        <taxon>Eukaryota</taxon>
        <taxon>Metazoa</taxon>
        <taxon>Spiralia</taxon>
        <taxon>Lophotrochozoa</taxon>
        <taxon>Mollusca</taxon>
        <taxon>Bivalvia</taxon>
        <taxon>Autobranchia</taxon>
        <taxon>Pteriomorphia</taxon>
        <taxon>Ostreida</taxon>
        <taxon>Ostreoidea</taxon>
        <taxon>Ostreidae</taxon>
        <taxon>Magallana</taxon>
    </lineage>
</organism>
<reference evidence="5" key="1">
    <citation type="journal article" date="2020" name="Front. Genet.">
        <title>Regulation Between HSF1 Isoforms and HSPs Contributes to the Variation in Thermal Tolerance Between Two Oyster Congeners.</title>
        <authorList>
            <person name="Liu Y."/>
            <person name="Li L."/>
            <person name="Qi H."/>
            <person name="Que H."/>
            <person name="Wang W."/>
            <person name="Zhang G."/>
        </authorList>
    </citation>
    <scope>NUCLEOTIDE SEQUENCE</scope>
    <source>
        <tissue evidence="5">Heat shock treated gill</tissue>
    </source>
</reference>
<dbReference type="GO" id="GO:0042026">
    <property type="term" value="P:protein refolding"/>
    <property type="evidence" value="ECO:0007669"/>
    <property type="project" value="TreeGrafter"/>
</dbReference>
<dbReference type="PROSITE" id="PS01031">
    <property type="entry name" value="SHSP"/>
    <property type="match status" value="1"/>
</dbReference>
<sequence>MSMLPVFYDYSPVSAFYPAMPIRNMLTSMLNDELALLPQVTAAPRRNLPAKWSQSFHLDNYNPDEVKVNVDDGCVRIHARHVRGGEENGEVRETKRCIKIPEGVDASKVHCKMLNDRTYLVEAPLLRNEEEEEMEVQVESVPAITDGKKEDMQLVESSKPYETKLDLSVFEPDHITVKRRGNLVSVSADHSREEDGVKVSRSFRREFTVPKGVDYKNIKCVRDPKGHVAIMAPKTPEFKK</sequence>
<dbReference type="GO" id="GO:0005634">
    <property type="term" value="C:nucleus"/>
    <property type="evidence" value="ECO:0007669"/>
    <property type="project" value="TreeGrafter"/>
</dbReference>
<gene>
    <name evidence="5" type="primary">HSP20</name>
    <name evidence="5" type="ORF">CGI_10004164</name>
</gene>
<dbReference type="GO" id="GO:0009408">
    <property type="term" value="P:response to heat"/>
    <property type="evidence" value="ECO:0007669"/>
    <property type="project" value="TreeGrafter"/>
</dbReference>
<dbReference type="Pfam" id="PF00011">
    <property type="entry name" value="HSP20"/>
    <property type="match status" value="2"/>
</dbReference>
<dbReference type="GO" id="GO:0005737">
    <property type="term" value="C:cytoplasm"/>
    <property type="evidence" value="ECO:0007669"/>
    <property type="project" value="TreeGrafter"/>
</dbReference>
<evidence type="ECO:0000259" key="4">
    <source>
        <dbReference type="PROSITE" id="PS01031"/>
    </source>
</evidence>
<dbReference type="GO" id="GO:0051082">
    <property type="term" value="F:unfolded protein binding"/>
    <property type="evidence" value="ECO:0007669"/>
    <property type="project" value="TreeGrafter"/>
</dbReference>
<dbReference type="PANTHER" id="PTHR45640">
    <property type="entry name" value="HEAT SHOCK PROTEIN HSP-12.2-RELATED"/>
    <property type="match status" value="1"/>
</dbReference>
<dbReference type="SUPFAM" id="SSF49764">
    <property type="entry name" value="HSP20-like chaperones"/>
    <property type="match status" value="2"/>
</dbReference>
<dbReference type="EMBL" id="MT737788">
    <property type="protein sequence ID" value="QPF30640.1"/>
    <property type="molecule type" value="mRNA"/>
</dbReference>
<keyword evidence="1 5" id="KW-0346">Stress response</keyword>
<feature type="domain" description="SHSP" evidence="4">
    <location>
        <begin position="143"/>
        <end position="240"/>
    </location>
</feature>
<evidence type="ECO:0000313" key="5">
    <source>
        <dbReference type="EMBL" id="QPF30640.1"/>
    </source>
</evidence>
<proteinExistence type="evidence at transcript level"/>
<comment type="similarity">
    <text evidence="2 3">Belongs to the small heat shock protein (HSP20) family.</text>
</comment>
<accession>A0A7S8X7L8</accession>
<dbReference type="InterPro" id="IPR008978">
    <property type="entry name" value="HSP20-like_chaperone"/>
</dbReference>
<evidence type="ECO:0000256" key="3">
    <source>
        <dbReference type="RuleBase" id="RU003616"/>
    </source>
</evidence>
<dbReference type="InterPro" id="IPR002068">
    <property type="entry name" value="A-crystallin/Hsp20_dom"/>
</dbReference>
<evidence type="ECO:0000256" key="1">
    <source>
        <dbReference type="ARBA" id="ARBA00023016"/>
    </source>
</evidence>
<evidence type="ECO:0000256" key="2">
    <source>
        <dbReference type="PROSITE-ProRule" id="PRU00285"/>
    </source>
</evidence>
<dbReference type="PANTHER" id="PTHR45640:SF13">
    <property type="entry name" value="HEAT SHOCK PROTEIN 22-RELATED"/>
    <property type="match status" value="1"/>
</dbReference>